<keyword evidence="8" id="KW-0067">ATP-binding</keyword>
<evidence type="ECO:0000256" key="7">
    <source>
        <dbReference type="ARBA" id="ARBA00022837"/>
    </source>
</evidence>
<evidence type="ECO:0000256" key="6">
    <source>
        <dbReference type="ARBA" id="ARBA00022777"/>
    </source>
</evidence>
<dbReference type="EMBL" id="CAICTM010000901">
    <property type="protein sequence ID" value="CAB9518063.1"/>
    <property type="molecule type" value="Genomic_DNA"/>
</dbReference>
<comment type="similarity">
    <text evidence="9">Belongs to the protein kinase superfamily. Ser/Thr protein kinase family. CDPK subfamily.</text>
</comment>
<keyword evidence="14" id="KW-1185">Reference proteome</keyword>
<comment type="cofactor">
    <cofactor evidence="1">
        <name>Mg(2+)</name>
        <dbReference type="ChEBI" id="CHEBI:18420"/>
    </cofactor>
</comment>
<keyword evidence="5" id="KW-0547">Nucleotide-binding</keyword>
<feature type="region of interest" description="Disordered" evidence="10">
    <location>
        <begin position="234"/>
        <end position="266"/>
    </location>
</feature>
<dbReference type="GO" id="GO:0005524">
    <property type="term" value="F:ATP binding"/>
    <property type="evidence" value="ECO:0007669"/>
    <property type="project" value="UniProtKB-KW"/>
</dbReference>
<name>A0A9N8HK06_9STRA</name>
<dbReference type="Proteomes" id="UP001153069">
    <property type="component" value="Unassembled WGS sequence"/>
</dbReference>
<gene>
    <name evidence="13" type="ORF">SEMRO_903_G218270.1</name>
</gene>
<comment type="caution">
    <text evidence="13">The sequence shown here is derived from an EMBL/GenBank/DDBJ whole genome shotgun (WGS) entry which is preliminary data.</text>
</comment>
<feature type="compositionally biased region" description="Polar residues" evidence="10">
    <location>
        <begin position="1"/>
        <end position="29"/>
    </location>
</feature>
<feature type="domain" description="EF-hand" evidence="12">
    <location>
        <begin position="461"/>
        <end position="496"/>
    </location>
</feature>
<dbReference type="Gene3D" id="3.30.200.20">
    <property type="entry name" value="Phosphorylase Kinase, domain 1"/>
    <property type="match status" value="1"/>
</dbReference>
<feature type="region of interest" description="Disordered" evidence="10">
    <location>
        <begin position="1"/>
        <end position="53"/>
    </location>
</feature>
<evidence type="ECO:0000256" key="1">
    <source>
        <dbReference type="ARBA" id="ARBA00001946"/>
    </source>
</evidence>
<dbReference type="Pfam" id="PF13499">
    <property type="entry name" value="EF-hand_7"/>
    <property type="match status" value="1"/>
</dbReference>
<evidence type="ECO:0000313" key="14">
    <source>
        <dbReference type="Proteomes" id="UP001153069"/>
    </source>
</evidence>
<dbReference type="OrthoDB" id="26525at2759"/>
<dbReference type="PROSITE" id="PS00018">
    <property type="entry name" value="EF_HAND_1"/>
    <property type="match status" value="3"/>
</dbReference>
<dbReference type="SMART" id="SM00054">
    <property type="entry name" value="EFh"/>
    <property type="match status" value="4"/>
</dbReference>
<evidence type="ECO:0000256" key="10">
    <source>
        <dbReference type="SAM" id="MobiDB-lite"/>
    </source>
</evidence>
<feature type="domain" description="EF-hand" evidence="12">
    <location>
        <begin position="497"/>
        <end position="532"/>
    </location>
</feature>
<feature type="domain" description="Protein kinase" evidence="11">
    <location>
        <begin position="68"/>
        <end position="372"/>
    </location>
</feature>
<feature type="domain" description="EF-hand" evidence="12">
    <location>
        <begin position="533"/>
        <end position="564"/>
    </location>
</feature>
<feature type="compositionally biased region" description="Basic and acidic residues" evidence="10">
    <location>
        <begin position="35"/>
        <end position="53"/>
    </location>
</feature>
<proteinExistence type="inferred from homology"/>
<dbReference type="Gene3D" id="1.10.510.10">
    <property type="entry name" value="Transferase(Phosphotransferase) domain 1"/>
    <property type="match status" value="1"/>
</dbReference>
<evidence type="ECO:0000256" key="8">
    <source>
        <dbReference type="ARBA" id="ARBA00022840"/>
    </source>
</evidence>
<evidence type="ECO:0000256" key="3">
    <source>
        <dbReference type="ARBA" id="ARBA00022679"/>
    </source>
</evidence>
<dbReference type="InterPro" id="IPR000719">
    <property type="entry name" value="Prot_kinase_dom"/>
</dbReference>
<evidence type="ECO:0000256" key="4">
    <source>
        <dbReference type="ARBA" id="ARBA00022737"/>
    </source>
</evidence>
<dbReference type="GO" id="GO:0004674">
    <property type="term" value="F:protein serine/threonine kinase activity"/>
    <property type="evidence" value="ECO:0007669"/>
    <property type="project" value="UniProtKB-KW"/>
</dbReference>
<dbReference type="Pfam" id="PF13202">
    <property type="entry name" value="EF-hand_5"/>
    <property type="match status" value="1"/>
</dbReference>
<protein>
    <submittedName>
        <fullName evidence="13">Calcium-dependent protein kinase</fullName>
    </submittedName>
</protein>
<keyword evidence="3" id="KW-0808">Transferase</keyword>
<keyword evidence="4" id="KW-0677">Repeat</keyword>
<dbReference type="PROSITE" id="PS50222">
    <property type="entry name" value="EF_HAND_2"/>
    <property type="match status" value="3"/>
</dbReference>
<dbReference type="Pfam" id="PF00069">
    <property type="entry name" value="Pkinase"/>
    <property type="match status" value="2"/>
</dbReference>
<dbReference type="PROSITE" id="PS50011">
    <property type="entry name" value="PROTEIN_KINASE_DOM"/>
    <property type="match status" value="1"/>
</dbReference>
<keyword evidence="6 13" id="KW-0418">Kinase</keyword>
<dbReference type="SUPFAM" id="SSF56112">
    <property type="entry name" value="Protein kinase-like (PK-like)"/>
    <property type="match status" value="1"/>
</dbReference>
<keyword evidence="7" id="KW-0106">Calcium</keyword>
<dbReference type="InterPro" id="IPR002048">
    <property type="entry name" value="EF_hand_dom"/>
</dbReference>
<organism evidence="13 14">
    <name type="scientific">Seminavis robusta</name>
    <dbReference type="NCBI Taxonomy" id="568900"/>
    <lineage>
        <taxon>Eukaryota</taxon>
        <taxon>Sar</taxon>
        <taxon>Stramenopiles</taxon>
        <taxon>Ochrophyta</taxon>
        <taxon>Bacillariophyta</taxon>
        <taxon>Bacillariophyceae</taxon>
        <taxon>Bacillariophycidae</taxon>
        <taxon>Naviculales</taxon>
        <taxon>Naviculaceae</taxon>
        <taxon>Seminavis</taxon>
    </lineage>
</organism>
<dbReference type="InterPro" id="IPR018247">
    <property type="entry name" value="EF_Hand_1_Ca_BS"/>
</dbReference>
<sequence length="564" mass="64588">MGDGTQQQATKPTQSRTTQQLASSISISPTAMKDLSLRSHHDESEREGPGEHVDLAKQHKKLLNYYDDVSVYPIQEARFSQTYLARHKKSGEYRSVMILPRKKIPPHVIKKQIDGYQQLLHPNILHLYETLEDRKNTYFIMDRLDHPNIYEVIPKIYPDSSKFDQVQVALLIRIILRALQYCHARGFAHTALSYHNILVDPKRGSLRGLYIAGFGHAVMNREMDAIYKHQSQLHRRIEEDDDDNNNDDSSSNSDDGEDSDNNNNKTVIEMAPNDLFAAPETRAGDLSVFEEPSDIWAVGIITFQLLTRHHPFEDPHVRPRKFRDLEWVDNFFATHPYLERVSPSARDFVKQLMTYKDTDRITATQALEHEWLREVDQVKGTERKEALQDCLSNLQNFDAKNKLEQAARLYIASNLLYGTSAKRSLDSVFHHLDKVLVDGVISRDELKVALEKAHGKGKSAKVQQLLTNTFDRVDVNKDGVIEYAEFMAAAADDSLLLTRENLRETFDNFDVSKTGTITVDDLKALCNRNEKIMSKRDARKLMRQVDLDGDGEITFAEFCALMQG</sequence>
<reference evidence="13" key="1">
    <citation type="submission" date="2020-06" db="EMBL/GenBank/DDBJ databases">
        <authorList>
            <consortium name="Plant Systems Biology data submission"/>
        </authorList>
    </citation>
    <scope>NUCLEOTIDE SEQUENCE</scope>
    <source>
        <strain evidence="13">D6</strain>
    </source>
</reference>
<evidence type="ECO:0000256" key="2">
    <source>
        <dbReference type="ARBA" id="ARBA00022527"/>
    </source>
</evidence>
<accession>A0A9N8HK06</accession>
<evidence type="ECO:0000256" key="5">
    <source>
        <dbReference type="ARBA" id="ARBA00022741"/>
    </source>
</evidence>
<evidence type="ECO:0000313" key="13">
    <source>
        <dbReference type="EMBL" id="CAB9518063.1"/>
    </source>
</evidence>
<dbReference type="Gene3D" id="1.10.238.10">
    <property type="entry name" value="EF-hand"/>
    <property type="match status" value="2"/>
</dbReference>
<dbReference type="AlphaFoldDB" id="A0A9N8HK06"/>
<dbReference type="GO" id="GO:0005509">
    <property type="term" value="F:calcium ion binding"/>
    <property type="evidence" value="ECO:0007669"/>
    <property type="project" value="InterPro"/>
</dbReference>
<dbReference type="SMART" id="SM00220">
    <property type="entry name" value="S_TKc"/>
    <property type="match status" value="1"/>
</dbReference>
<dbReference type="SUPFAM" id="SSF47473">
    <property type="entry name" value="EF-hand"/>
    <property type="match status" value="1"/>
</dbReference>
<dbReference type="InterPro" id="IPR050205">
    <property type="entry name" value="CDPK_Ser/Thr_kinases"/>
</dbReference>
<dbReference type="InterPro" id="IPR011009">
    <property type="entry name" value="Kinase-like_dom_sf"/>
</dbReference>
<evidence type="ECO:0000259" key="12">
    <source>
        <dbReference type="PROSITE" id="PS50222"/>
    </source>
</evidence>
<dbReference type="InterPro" id="IPR011992">
    <property type="entry name" value="EF-hand-dom_pair"/>
</dbReference>
<dbReference type="PANTHER" id="PTHR24349">
    <property type="entry name" value="SERINE/THREONINE-PROTEIN KINASE"/>
    <property type="match status" value="1"/>
</dbReference>
<evidence type="ECO:0000256" key="9">
    <source>
        <dbReference type="ARBA" id="ARBA00024334"/>
    </source>
</evidence>
<evidence type="ECO:0000259" key="11">
    <source>
        <dbReference type="PROSITE" id="PS50011"/>
    </source>
</evidence>
<dbReference type="CDD" id="cd00051">
    <property type="entry name" value="EFh"/>
    <property type="match status" value="1"/>
</dbReference>
<keyword evidence="2" id="KW-0723">Serine/threonine-protein kinase</keyword>
<dbReference type="FunFam" id="1.10.238.10:FF:000003">
    <property type="entry name" value="Calmodulin A"/>
    <property type="match status" value="1"/>
</dbReference>